<reference evidence="1" key="1">
    <citation type="submission" date="2008-12" db="EMBL/GenBank/DDBJ databases">
        <title>Annotation of the Yersinia bercovieri ATCC 43970 genome.</title>
        <authorList>
            <person name="Read T.D."/>
            <person name="Akmal A."/>
            <person name="Bishop-Lilly K."/>
            <person name="Chen P.E."/>
            <person name="Cook C."/>
            <person name="Kiley M.P."/>
            <person name="Lentz S."/>
            <person name="Mateczun A."/>
            <person name="Nagarajan N."/>
            <person name="Nolan N."/>
            <person name="Osborne B.I."/>
            <person name="Pop M."/>
            <person name="Sozhamannan S."/>
            <person name="Stewart A.C."/>
            <person name="Sulakvelidze A."/>
            <person name="Thomason B."/>
            <person name="Willner K."/>
            <person name="Zwick M.E."/>
        </authorList>
    </citation>
    <scope>NUCLEOTIDE SEQUENCE [LARGE SCALE GENOMIC DNA]</scope>
    <source>
        <strain evidence="1">ATCC 43970</strain>
    </source>
</reference>
<sequence>MSRQLMNSQQRAFTWTGPYGSGKSSLAIALASALLPNEVLRNKARAMLNVLPHSDFDKVFQVRKGWLVLPVVGRRGSVVQQISHTLNKMCGQEKDYAKSASLLIKHICSAAEQENLDGTLLILDELGKFLEASALGNGDDIYFYQELAEAAARSNGQVIIIGILHQSFGQYAARLGLDTRDEWAKIQGRYTDIPLVAGSDEIVELIGKALNVDTRPKHAKIAAQIVANAIRERRPMVGAQYEHALELCWPLHPVMAALLGPISKRQFGQNERSTFGFLSSSEPYGFQTFLNITSFQEATWYLPSNYFDYLQANLEQLILASTDGHRWAQAVDAVERAEAKSDNRLHIALIKSIAILDLFKDGSGLIAETAILESLFINIDKEKIITALDELSKWHVVIFKKHTGAWSVFEGSDFNIDQAVSQARATMSGTDFNLLNKLANLYPIIAKRHYHQTGSFRWMNIALCGLNDVQKLASEFKPRNGEFGLQLLALPDQNINENQAKLICAEAARSKPWPIVIGLPHNYLRIADLGTELLALQVVLTKRGHELNGDTVARREVHARIIATQATLEEQLAEALATAHWYADNLESEPKGTLSSIASSLADNVYYKAPRLWSELVNRDNLSSNSVKARRELLYRMLENEGEPNLGIEGYPAARGLYETILYRTSLYRKDDAGHYRFTPPTGGKNASFSALWEKTHELLQDKNIKISASDIHTLWTAPPFGLKKGAIPIIFMAFLLTYKGNIAVYKDGIFIPNITDADIDEYLQDERRFALRWIVIDNEKQKILNGIGQILASIGATSKSADPLEAARSLVAMVIGLPNWTQRTARLSSEARKVRDTLLKASDPHKVLFIDLAAALDVESGHDYIDALKGPIEEIWNAYDKLLQQIASSMLKALNADEHNLSVLRGRAETLTGITGELRQDAFSTRLATYDGSKTTIEGILSLAANKPPRDWNDRDIDSALMEIANFALRFRQSEALVAIQGRKPTSEAFAVVIGAGAEMRTFKHEFSVPEQCIEQIESLTDELINTLSAKGLSSEIIMAALGKACIQLAQHGEEVLDD</sequence>
<dbReference type="Proteomes" id="UP000010319">
    <property type="component" value="Unassembled WGS sequence"/>
</dbReference>
<evidence type="ECO:0000313" key="2">
    <source>
        <dbReference type="Proteomes" id="UP000010319"/>
    </source>
</evidence>
<name>A0ABM9XXI9_YERBE</name>
<comment type="caution">
    <text evidence="1">The sequence shown here is derived from an EMBL/GenBank/DDBJ whole genome shotgun (WGS) entry which is preliminary data.</text>
</comment>
<dbReference type="SUPFAM" id="SSF52540">
    <property type="entry name" value="P-loop containing nucleoside triphosphate hydrolases"/>
    <property type="match status" value="1"/>
</dbReference>
<accession>A0ABM9XXI9</accession>
<proteinExistence type="predicted"/>
<organism evidence="1 2">
    <name type="scientific">Yersinia bercovieri ATCC 43970</name>
    <dbReference type="NCBI Taxonomy" id="349968"/>
    <lineage>
        <taxon>Bacteria</taxon>
        <taxon>Pseudomonadati</taxon>
        <taxon>Pseudomonadota</taxon>
        <taxon>Gammaproteobacteria</taxon>
        <taxon>Enterobacterales</taxon>
        <taxon>Yersiniaceae</taxon>
        <taxon>Yersinia</taxon>
    </lineage>
</organism>
<evidence type="ECO:0008006" key="3">
    <source>
        <dbReference type="Google" id="ProtNLM"/>
    </source>
</evidence>
<dbReference type="InterPro" id="IPR027417">
    <property type="entry name" value="P-loop_NTPase"/>
</dbReference>
<keyword evidence="2" id="KW-1185">Reference proteome</keyword>
<gene>
    <name evidence="1" type="ORF">yberc0001_9290</name>
</gene>
<protein>
    <recommendedName>
        <fullName evidence="3">ATP-binding protein</fullName>
    </recommendedName>
</protein>
<dbReference type="EMBL" id="AALC02000035">
    <property type="protein sequence ID" value="EEQ06088.1"/>
    <property type="molecule type" value="Genomic_DNA"/>
</dbReference>
<evidence type="ECO:0000313" key="1">
    <source>
        <dbReference type="EMBL" id="EEQ06088.1"/>
    </source>
</evidence>